<evidence type="ECO:0000256" key="4">
    <source>
        <dbReference type="ARBA" id="ARBA00022490"/>
    </source>
</evidence>
<evidence type="ECO:0000313" key="12">
    <source>
        <dbReference type="Proteomes" id="UP000472580"/>
    </source>
</evidence>
<dbReference type="EMBL" id="WSRP01000014">
    <property type="protein sequence ID" value="MVX56702.1"/>
    <property type="molecule type" value="Genomic_DNA"/>
</dbReference>
<dbReference type="PANTHER" id="PTHR47861:SF3">
    <property type="entry name" value="FKBP-TYPE PEPTIDYL-PROLYL CIS-TRANS ISOMERASE SLYD"/>
    <property type="match status" value="1"/>
</dbReference>
<reference evidence="11 12" key="1">
    <citation type="submission" date="2019-12" db="EMBL/GenBank/DDBJ databases">
        <title>Microbes associate with the intestines of laboratory mice.</title>
        <authorList>
            <person name="Navarre W."/>
            <person name="Wong E."/>
        </authorList>
    </citation>
    <scope>NUCLEOTIDE SEQUENCE [LARGE SCALE GENOMIC DNA]</scope>
    <source>
        <strain evidence="11 12">NM82_D38</strain>
    </source>
</reference>
<sequence length="173" mass="19132">MEQTTIGPDTVAWLQIDMFDLKGEEIEKGPAEGIPVLFGHGDIFPALEKALLGKKEGDVVNVTLEPEDAFGESDPELIKAVPLNLLGDNVEEGMRLEGVPNDPTDEHIYTVIGSDENRVYLDGNHPLAGWSLKFIIKVLKVEKATPEEVEEMESSEMMPDFLQVADVTRKDIE</sequence>
<gene>
    <name evidence="11" type="ORF">E5987_05700</name>
</gene>
<dbReference type="EC" id="5.2.1.8" evidence="9"/>
<dbReference type="PANTHER" id="PTHR47861">
    <property type="entry name" value="FKBP-TYPE PEPTIDYL-PROLYL CIS-TRANS ISOMERASE SLYD"/>
    <property type="match status" value="1"/>
</dbReference>
<comment type="subcellular location">
    <subcellularLocation>
        <location evidence="2">Cytoplasm</location>
    </subcellularLocation>
</comment>
<dbReference type="RefSeq" id="WP_160335134.1">
    <property type="nucleotide sequence ID" value="NZ_CALPCR010000018.1"/>
</dbReference>
<dbReference type="Gene3D" id="3.10.50.40">
    <property type="match status" value="1"/>
</dbReference>
<comment type="similarity">
    <text evidence="3">Belongs to the FKBP-type PPIase family.</text>
</comment>
<keyword evidence="6" id="KW-0143">Chaperone</keyword>
<dbReference type="InterPro" id="IPR001179">
    <property type="entry name" value="PPIase_FKBP_dom"/>
</dbReference>
<evidence type="ECO:0000313" key="11">
    <source>
        <dbReference type="EMBL" id="MVX56702.1"/>
    </source>
</evidence>
<accession>A0A6L6YIL9</accession>
<dbReference type="GO" id="GO:0003755">
    <property type="term" value="F:peptidyl-prolyl cis-trans isomerase activity"/>
    <property type="evidence" value="ECO:0007669"/>
    <property type="project" value="UniProtKB-KW"/>
</dbReference>
<evidence type="ECO:0000256" key="2">
    <source>
        <dbReference type="ARBA" id="ARBA00004496"/>
    </source>
</evidence>
<comment type="function">
    <text evidence="8">Also involved in hydrogenase metallocenter assembly, probably by participating in the nickel insertion step. This function in hydrogenase biosynthesis requires chaperone activity and the presence of the metal-binding domain, but not PPIase activity.</text>
</comment>
<evidence type="ECO:0000256" key="3">
    <source>
        <dbReference type="ARBA" id="ARBA00006577"/>
    </source>
</evidence>
<keyword evidence="4" id="KW-0963">Cytoplasm</keyword>
<dbReference type="AlphaFoldDB" id="A0A6L6YIL9"/>
<comment type="caution">
    <text evidence="11">The sequence shown here is derived from an EMBL/GenBank/DDBJ whole genome shotgun (WGS) entry which is preliminary data.</text>
</comment>
<dbReference type="SUPFAM" id="SSF54534">
    <property type="entry name" value="FKBP-like"/>
    <property type="match status" value="1"/>
</dbReference>
<organism evidence="11 12">
    <name type="scientific">Parasutterella muris</name>
    <dbReference type="NCBI Taxonomy" id="2565572"/>
    <lineage>
        <taxon>Bacteria</taxon>
        <taxon>Pseudomonadati</taxon>
        <taxon>Pseudomonadota</taxon>
        <taxon>Betaproteobacteria</taxon>
        <taxon>Burkholderiales</taxon>
        <taxon>Sutterellaceae</taxon>
        <taxon>Parasutterella</taxon>
    </lineage>
</organism>
<keyword evidence="5 9" id="KW-0697">Rotamase</keyword>
<evidence type="ECO:0000256" key="7">
    <source>
        <dbReference type="ARBA" id="ARBA00023235"/>
    </source>
</evidence>
<comment type="catalytic activity">
    <reaction evidence="1 9">
        <text>[protein]-peptidylproline (omega=180) = [protein]-peptidylproline (omega=0)</text>
        <dbReference type="Rhea" id="RHEA:16237"/>
        <dbReference type="Rhea" id="RHEA-COMP:10747"/>
        <dbReference type="Rhea" id="RHEA-COMP:10748"/>
        <dbReference type="ChEBI" id="CHEBI:83833"/>
        <dbReference type="ChEBI" id="CHEBI:83834"/>
        <dbReference type="EC" id="5.2.1.8"/>
    </reaction>
</comment>
<evidence type="ECO:0000256" key="6">
    <source>
        <dbReference type="ARBA" id="ARBA00023186"/>
    </source>
</evidence>
<name>A0A6L6YIL9_9BURK</name>
<feature type="domain" description="PPIase FKBP-type" evidence="10">
    <location>
        <begin position="7"/>
        <end position="84"/>
    </location>
</feature>
<evidence type="ECO:0000256" key="9">
    <source>
        <dbReference type="PROSITE-ProRule" id="PRU00277"/>
    </source>
</evidence>
<evidence type="ECO:0000256" key="1">
    <source>
        <dbReference type="ARBA" id="ARBA00000971"/>
    </source>
</evidence>
<dbReference type="Proteomes" id="UP000472580">
    <property type="component" value="Unassembled WGS sequence"/>
</dbReference>
<keyword evidence="12" id="KW-1185">Reference proteome</keyword>
<dbReference type="GO" id="GO:0005737">
    <property type="term" value="C:cytoplasm"/>
    <property type="evidence" value="ECO:0007669"/>
    <property type="project" value="UniProtKB-SubCell"/>
</dbReference>
<evidence type="ECO:0000256" key="5">
    <source>
        <dbReference type="ARBA" id="ARBA00023110"/>
    </source>
</evidence>
<evidence type="ECO:0000259" key="10">
    <source>
        <dbReference type="PROSITE" id="PS50059"/>
    </source>
</evidence>
<protein>
    <recommendedName>
        <fullName evidence="9">peptidylprolyl isomerase</fullName>
        <ecNumber evidence="9">5.2.1.8</ecNumber>
    </recommendedName>
</protein>
<keyword evidence="7 9" id="KW-0413">Isomerase</keyword>
<proteinExistence type="inferred from homology"/>
<dbReference type="GO" id="GO:0042026">
    <property type="term" value="P:protein refolding"/>
    <property type="evidence" value="ECO:0007669"/>
    <property type="project" value="UniProtKB-ARBA"/>
</dbReference>
<dbReference type="OrthoDB" id="9808891at2"/>
<dbReference type="InterPro" id="IPR046357">
    <property type="entry name" value="PPIase_dom_sf"/>
</dbReference>
<dbReference type="PROSITE" id="PS50059">
    <property type="entry name" value="FKBP_PPIASE"/>
    <property type="match status" value="1"/>
</dbReference>
<evidence type="ECO:0000256" key="8">
    <source>
        <dbReference type="ARBA" id="ARBA00037071"/>
    </source>
</evidence>